<dbReference type="SUPFAM" id="SSF51445">
    <property type="entry name" value="(Trans)glycosidases"/>
    <property type="match status" value="1"/>
</dbReference>
<feature type="domain" description="Glycosyl hydrolase-like 10" evidence="2">
    <location>
        <begin position="490"/>
        <end position="723"/>
    </location>
</feature>
<dbReference type="PANTHER" id="PTHR43405:SF1">
    <property type="entry name" value="GLYCOSYL HYDROLASE DIGH"/>
    <property type="match status" value="1"/>
</dbReference>
<dbReference type="InterPro" id="IPR003790">
    <property type="entry name" value="GHL10"/>
</dbReference>
<protein>
    <recommendedName>
        <fullName evidence="2">Glycosyl hydrolase-like 10 domain-containing protein</fullName>
    </recommendedName>
</protein>
<dbReference type="PANTHER" id="PTHR43405">
    <property type="entry name" value="GLYCOSYL HYDROLASE DIGH"/>
    <property type="match status" value="1"/>
</dbReference>
<dbReference type="Gene3D" id="3.20.20.80">
    <property type="entry name" value="Glycosidases"/>
    <property type="match status" value="1"/>
</dbReference>
<dbReference type="EMBL" id="CP037920">
    <property type="protein sequence ID" value="QDT98894.1"/>
    <property type="molecule type" value="Genomic_DNA"/>
</dbReference>
<evidence type="ECO:0000313" key="4">
    <source>
        <dbReference type="Proteomes" id="UP000318704"/>
    </source>
</evidence>
<evidence type="ECO:0000313" key="3">
    <source>
        <dbReference type="EMBL" id="QDT98894.1"/>
    </source>
</evidence>
<dbReference type="AlphaFoldDB" id="A0A517W0W0"/>
<organism evidence="3 4">
    <name type="scientific">Gimesia aquarii</name>
    <dbReference type="NCBI Taxonomy" id="2527964"/>
    <lineage>
        <taxon>Bacteria</taxon>
        <taxon>Pseudomonadati</taxon>
        <taxon>Planctomycetota</taxon>
        <taxon>Planctomycetia</taxon>
        <taxon>Planctomycetales</taxon>
        <taxon>Planctomycetaceae</taxon>
        <taxon>Gimesia</taxon>
    </lineage>
</organism>
<accession>A0A517W0W0</accession>
<dbReference type="Proteomes" id="UP000318704">
    <property type="component" value="Chromosome"/>
</dbReference>
<dbReference type="InterPro" id="IPR017853">
    <property type="entry name" value="GH"/>
</dbReference>
<sequence length="821" mass="93346">MLHQLSYLLLLTAGFSTDTDNVLDQFDFKSSSEAREKWKELKGTLPLAMQKVDDRNVLLLTAPFSSNREIPRAGIDKRVKLNLTSPGVFTLDVKPESPNSNHKVSLYFKSGTGWYSAAAQVKGQRWQTLRFAKNDFRKEDSPSGWDKVETIRLVVWRDSFTEPDTRFQIRNLKATTNQIVILVPDLKLQNKEKNTFVAADRIEKFLQTSGIQCDRVSEPELTSQALNKRSVVILPFNPNVSAKSCRILNQFMVRGGKVFLNFNIPPALEKNLGIKKGTYFKPDRPGGLASIRLKDSKIQGLPAEVKQASWNLITAIPTGHGARIVGEWVDETGKKTGKPALIVSNRGAYFSHLILGDDPVKKQALLTAIMGHFHPQLWNSIAEATIEQAGHVGPFDNFTDLRQHIVSTVTPLKSRELAARDLDQTTVSLNQAKRLLKQNQAFKSIPFARVCREKRVKIYLLTRSSPQREARAFWDHSPTGPYPGDWNRTCKELSDAGFNMIIPNMLWGGLAHYPSDVLPRSQTYEKYGDQIEQCLKAARQHGLEVHVWKVNHNLSTAPKSFLKKLREAGRTQVSVKGEPSDWLNPAHPENFQLEVDSMLEVVKKYPVDGIHFDYIRYPNDRHCYSNYSRQKFEADTGIKVQNWPNDCYDGKLKSKYRDWRAAQITRLVETVQHEARKLRPGIKISAAVFREYPDCREWVAQDWPLWAKRGYLDFICPMDYTDNDTQFRIWIEDQQKHLAGRIPIYPGIGALSTRTTLSSDRVLGQIGVTRQLKTGGFTVFSLNPQTLSSIVPDFKLSAGKVKATPTHQLRKQAIKNRQIRK</sequence>
<gene>
    <name evidence="3" type="ORF">V144x_44040</name>
</gene>
<dbReference type="Gene3D" id="3.40.50.880">
    <property type="match status" value="1"/>
</dbReference>
<name>A0A517W0W0_9PLAN</name>
<reference evidence="3 4" key="1">
    <citation type="submission" date="2019-03" db="EMBL/GenBank/DDBJ databases">
        <title>Deep-cultivation of Planctomycetes and their phenomic and genomic characterization uncovers novel biology.</title>
        <authorList>
            <person name="Wiegand S."/>
            <person name="Jogler M."/>
            <person name="Boedeker C."/>
            <person name="Pinto D."/>
            <person name="Vollmers J."/>
            <person name="Rivas-Marin E."/>
            <person name="Kohn T."/>
            <person name="Peeters S.H."/>
            <person name="Heuer A."/>
            <person name="Rast P."/>
            <person name="Oberbeckmann S."/>
            <person name="Bunk B."/>
            <person name="Jeske O."/>
            <person name="Meyerdierks A."/>
            <person name="Storesund J.E."/>
            <person name="Kallscheuer N."/>
            <person name="Luecker S."/>
            <person name="Lage O.M."/>
            <person name="Pohl T."/>
            <person name="Merkel B.J."/>
            <person name="Hornburger P."/>
            <person name="Mueller R.-W."/>
            <person name="Bruemmer F."/>
            <person name="Labrenz M."/>
            <person name="Spormann A.M."/>
            <person name="Op den Camp H."/>
            <person name="Overmann J."/>
            <person name="Amann R."/>
            <person name="Jetten M.S.M."/>
            <person name="Mascher T."/>
            <person name="Medema M.H."/>
            <person name="Devos D.P."/>
            <person name="Kaster A.-K."/>
            <person name="Ovreas L."/>
            <person name="Rohde M."/>
            <person name="Galperin M.Y."/>
            <person name="Jogler C."/>
        </authorList>
    </citation>
    <scope>NUCLEOTIDE SEQUENCE [LARGE SCALE GENOMIC DNA]</scope>
    <source>
        <strain evidence="3 4">V144</strain>
    </source>
</reference>
<dbReference type="InterPro" id="IPR029062">
    <property type="entry name" value="Class_I_gatase-like"/>
</dbReference>
<proteinExistence type="predicted"/>
<dbReference type="KEGG" id="gaw:V144x_44040"/>
<evidence type="ECO:0000256" key="1">
    <source>
        <dbReference type="ARBA" id="ARBA00022729"/>
    </source>
</evidence>
<dbReference type="InterPro" id="IPR052177">
    <property type="entry name" value="Divisome_Glycosyl_Hydrolase"/>
</dbReference>
<dbReference type="RefSeq" id="WP_144987916.1">
    <property type="nucleotide sequence ID" value="NZ_CP037920.1"/>
</dbReference>
<keyword evidence="1" id="KW-0732">Signal</keyword>
<evidence type="ECO:0000259" key="2">
    <source>
        <dbReference type="Pfam" id="PF02638"/>
    </source>
</evidence>
<dbReference type="Pfam" id="PF02638">
    <property type="entry name" value="GHL10"/>
    <property type="match status" value="1"/>
</dbReference>